<dbReference type="Proteomes" id="UP000026900">
    <property type="component" value="Segment"/>
</dbReference>
<dbReference type="InterPro" id="IPR024442">
    <property type="entry name" value="Transposase_Zn_ribbon"/>
</dbReference>
<dbReference type="KEGG" id="vg:19526124"/>
<dbReference type="InterPro" id="IPR036977">
    <property type="entry name" value="DNA_primase_Znf_CHC2"/>
</dbReference>
<reference evidence="3" key="1">
    <citation type="submission" date="2014-09" db="EMBL/GenBank/DDBJ databases">
        <authorList>
            <person name="Sauder A.B."/>
            <person name="McKenzie Q.R."/>
            <person name="Temple L.M."/>
            <person name="Alexis B.K."/>
            <person name="Al-Atrache Z."/>
            <person name="Lewis L.O."/>
            <person name="Loesser-Casey K.E."/>
            <person name="Mitchell K.J."/>
        </authorList>
    </citation>
    <scope>NUCLEOTIDE SEQUENCE [LARGE SCALE GENOMIC DNA]</scope>
</reference>
<keyword evidence="3" id="KW-1185">Reference proteome</keyword>
<evidence type="ECO:0000259" key="1">
    <source>
        <dbReference type="Pfam" id="PF12760"/>
    </source>
</evidence>
<dbReference type="GO" id="GO:0003677">
    <property type="term" value="F:DNA binding"/>
    <property type="evidence" value="ECO:0007669"/>
    <property type="project" value="InterPro"/>
</dbReference>
<dbReference type="EMBL" id="KJ489399">
    <property type="protein sequence ID" value="AHZ10142.1"/>
    <property type="molecule type" value="Genomic_DNA"/>
</dbReference>
<dbReference type="SUPFAM" id="SSF57783">
    <property type="entry name" value="Zinc beta-ribbon"/>
    <property type="match status" value="1"/>
</dbReference>
<accession>A0A024B172</accession>
<feature type="domain" description="Transposase zinc-ribbon" evidence="1">
    <location>
        <begin position="21"/>
        <end position="50"/>
    </location>
</feature>
<dbReference type="Pfam" id="PF12760">
    <property type="entry name" value="Zn_ribbon_IS1595"/>
    <property type="match status" value="1"/>
</dbReference>
<name>A0A024B172_9CAUD</name>
<proteinExistence type="predicted"/>
<dbReference type="GO" id="GO:0008270">
    <property type="term" value="F:zinc ion binding"/>
    <property type="evidence" value="ECO:0007669"/>
    <property type="project" value="InterPro"/>
</dbReference>
<dbReference type="GO" id="GO:0006260">
    <property type="term" value="P:DNA replication"/>
    <property type="evidence" value="ECO:0007669"/>
    <property type="project" value="InterPro"/>
</dbReference>
<evidence type="ECO:0000313" key="2">
    <source>
        <dbReference type="EMBL" id="AHZ10142.1"/>
    </source>
</evidence>
<dbReference type="Gene3D" id="3.90.580.10">
    <property type="entry name" value="Zinc finger, CHC2-type domain"/>
    <property type="match status" value="1"/>
</dbReference>
<evidence type="ECO:0000313" key="3">
    <source>
        <dbReference type="Proteomes" id="UP000026900"/>
    </source>
</evidence>
<dbReference type="SUPFAM" id="SSF56731">
    <property type="entry name" value="DNA primase core"/>
    <property type="match status" value="1"/>
</dbReference>
<dbReference type="Gene3D" id="3.40.1360.10">
    <property type="match status" value="1"/>
</dbReference>
<protein>
    <submittedName>
        <fullName evidence="2">DNA primase</fullName>
    </submittedName>
</protein>
<dbReference type="RefSeq" id="YP_009036573.1">
    <property type="nucleotide sequence ID" value="NC_024213.1"/>
</dbReference>
<organism evidence="2 3">
    <name type="scientific">Bacillus phage Hakuna</name>
    <dbReference type="NCBI Taxonomy" id="1486659"/>
    <lineage>
        <taxon>Viruses</taxon>
        <taxon>Duplodnaviria</taxon>
        <taxon>Heunggongvirae</taxon>
        <taxon>Uroviricota</taxon>
        <taxon>Caudoviricetes</taxon>
        <taxon>Herelleviridae</taxon>
        <taxon>Bastillevirinae</taxon>
        <taxon>Wphvirus</taxon>
        <taxon>Wphvirus hakuna</taxon>
    </lineage>
</organism>
<dbReference type="GeneID" id="19526124"/>
<sequence>MFMDFVEQELGIGVPANGEMRFNCPFCGNDKHKLYVETNPRGLWQCKRCGEAGYPISFVMKLYEVGYRPAREILEGYDYDPDEYRKGNMSHTRYGAELTEEEQLLLFIVNEGRDVNTGIEVNTKKKCPKPPTNCKRLLDNFNNPEAYPFLQYLHGRGVSIEQIKQCDAHYTLEGIVYLENDKTLTLRNSLVFFTFNNAGKPVYWNTRSIDSNAYIKSFNATARDWEYSRKDVVMGLDRVGDNHKVIIVEGFFNMTTLGDGAVVTFGKQVTNDQIDLILKATQKWKQPIYLYLDRDAKLEMIRTANVIREKEPSREVYFVYSEDDRDANDLGFQDAWARVNNAIKADAEGILKLELLYM</sequence>